<evidence type="ECO:0000259" key="1">
    <source>
        <dbReference type="PROSITE" id="PS50968"/>
    </source>
</evidence>
<dbReference type="OrthoDB" id="9804723at2"/>
<reference evidence="2 3" key="1">
    <citation type="submission" date="2019-09" db="EMBL/GenBank/DDBJ databases">
        <title>Genome sequencing of strain KACC 21233.</title>
        <authorList>
            <person name="Heo J."/>
            <person name="Kim S.-J."/>
            <person name="Kim J.-S."/>
            <person name="Hong S.-B."/>
            <person name="Kwon S.-W."/>
        </authorList>
    </citation>
    <scope>NUCLEOTIDE SEQUENCE [LARGE SCALE GENOMIC DNA]</scope>
    <source>
        <strain evidence="2 3">KACC 21233</strain>
    </source>
</reference>
<organism evidence="2 3">
    <name type="scientific">Acetobacter vaccinii</name>
    <dbReference type="NCBI Taxonomy" id="2592655"/>
    <lineage>
        <taxon>Bacteria</taxon>
        <taxon>Pseudomonadati</taxon>
        <taxon>Pseudomonadota</taxon>
        <taxon>Alphaproteobacteria</taxon>
        <taxon>Acetobacterales</taxon>
        <taxon>Acetobacteraceae</taxon>
        <taxon>Acetobacter</taxon>
    </lineage>
</organism>
<dbReference type="PANTHER" id="PTHR43798:SF5">
    <property type="entry name" value="MONOACYLGLYCEROL LIPASE ABHD6"/>
    <property type="match status" value="1"/>
</dbReference>
<dbReference type="SUPFAM" id="SSF53474">
    <property type="entry name" value="alpha/beta-Hydrolases"/>
    <property type="match status" value="1"/>
</dbReference>
<dbReference type="PANTHER" id="PTHR43798">
    <property type="entry name" value="MONOACYLGLYCEROL LIPASE"/>
    <property type="match status" value="1"/>
</dbReference>
<dbReference type="InterPro" id="IPR000089">
    <property type="entry name" value="Biotin_lipoyl"/>
</dbReference>
<dbReference type="KEGG" id="acek:FLP30_04115"/>
<dbReference type="Gene3D" id="2.40.50.100">
    <property type="match status" value="1"/>
</dbReference>
<dbReference type="Proteomes" id="UP000324536">
    <property type="component" value="Chromosome"/>
</dbReference>
<dbReference type="InterPro" id="IPR029058">
    <property type="entry name" value="AB_hydrolase_fold"/>
</dbReference>
<keyword evidence="2" id="KW-0808">Transferase</keyword>
<dbReference type="EMBL" id="CP043506">
    <property type="protein sequence ID" value="QEO17026.1"/>
    <property type="molecule type" value="Genomic_DNA"/>
</dbReference>
<dbReference type="InterPro" id="IPR000073">
    <property type="entry name" value="AB_hydrolase_1"/>
</dbReference>
<dbReference type="GO" id="GO:0016740">
    <property type="term" value="F:transferase activity"/>
    <property type="evidence" value="ECO:0007669"/>
    <property type="project" value="UniProtKB-KW"/>
</dbReference>
<dbReference type="InterPro" id="IPR050266">
    <property type="entry name" value="AB_hydrolase_sf"/>
</dbReference>
<dbReference type="AlphaFoldDB" id="A0A5C1YL82"/>
<evidence type="ECO:0000313" key="3">
    <source>
        <dbReference type="Proteomes" id="UP000324536"/>
    </source>
</evidence>
<accession>A0A5C1YL82</accession>
<dbReference type="GO" id="GO:0016020">
    <property type="term" value="C:membrane"/>
    <property type="evidence" value="ECO:0007669"/>
    <property type="project" value="TreeGrafter"/>
</dbReference>
<dbReference type="PRINTS" id="PR00111">
    <property type="entry name" value="ABHYDROLASE"/>
</dbReference>
<dbReference type="CDD" id="cd06849">
    <property type="entry name" value="lipoyl_domain"/>
    <property type="match status" value="1"/>
</dbReference>
<name>A0A5C1YL82_9PROT</name>
<dbReference type="NCBIfam" id="NF011457">
    <property type="entry name" value="PRK14875.1"/>
    <property type="match status" value="1"/>
</dbReference>
<dbReference type="GO" id="GO:0047372">
    <property type="term" value="F:monoacylglycerol lipase activity"/>
    <property type="evidence" value="ECO:0007669"/>
    <property type="project" value="TreeGrafter"/>
</dbReference>
<dbReference type="Pfam" id="PF00364">
    <property type="entry name" value="Biotin_lipoyl"/>
    <property type="match status" value="1"/>
</dbReference>
<dbReference type="SUPFAM" id="SSF51230">
    <property type="entry name" value="Single hybrid motif"/>
    <property type="match status" value="1"/>
</dbReference>
<keyword evidence="3" id="KW-1185">Reference proteome</keyword>
<dbReference type="Gene3D" id="3.40.50.1820">
    <property type="entry name" value="alpha/beta hydrolase"/>
    <property type="match status" value="1"/>
</dbReference>
<proteinExistence type="predicted"/>
<gene>
    <name evidence="2" type="ORF">FLP30_04115</name>
</gene>
<feature type="domain" description="Lipoyl-binding" evidence="1">
    <location>
        <begin position="5"/>
        <end position="80"/>
    </location>
</feature>
<evidence type="ECO:0000313" key="2">
    <source>
        <dbReference type="EMBL" id="QEO17026.1"/>
    </source>
</evidence>
<sequence length="375" mass="39310">MSGTITPITMPKFGLAMTEGKLAGWLAQPGQAVSQGQELAEIETTKITNVYESPAAGTLRRQLAPAGETLPVGALIGVLAEESVPETDIDSFIASFQDSAAETQAGEDSSEAEPHLVEVGARSLRVQDTGATGKEGDPLLFIHGFGGDLTNWMMNQGALADKTRVIAFDLPGHGESSKDVGDGSPATLAAITRELLDTLGVGRVHVAAHSLGAAIALELTKAVPDRIASLTLVAPAGLGGPVSMAFIDGFITADRRKTLEPVLQMLVHDKGLISRQMVEGIIRFKRLDGAVAGLTTIARASFDHGAQKDNLRSVLEGFTGPAHVIWGEDDEILSPKDAQNLPDHIGVTLLPQTGHMPQMEKSADVNARLAEAVGQ</sequence>
<protein>
    <submittedName>
        <fullName evidence="2">Acetoin dehydrogenase dihydrolipoyllysine-residue acetyltransferase subunit</fullName>
    </submittedName>
</protein>
<dbReference type="PROSITE" id="PS50968">
    <property type="entry name" value="BIOTINYL_LIPOYL"/>
    <property type="match status" value="1"/>
</dbReference>
<dbReference type="Pfam" id="PF00561">
    <property type="entry name" value="Abhydrolase_1"/>
    <property type="match status" value="1"/>
</dbReference>
<dbReference type="RefSeq" id="WP_149278705.1">
    <property type="nucleotide sequence ID" value="NZ_CP043506.1"/>
</dbReference>
<dbReference type="InterPro" id="IPR011053">
    <property type="entry name" value="Single_hybrid_motif"/>
</dbReference>
<dbReference type="GO" id="GO:0046464">
    <property type="term" value="P:acylglycerol catabolic process"/>
    <property type="evidence" value="ECO:0007669"/>
    <property type="project" value="TreeGrafter"/>
</dbReference>